<proteinExistence type="predicted"/>
<organism evidence="1">
    <name type="scientific">Candidatus Nitrotoga fabula</name>
    <dbReference type="NCBI Taxonomy" id="2182327"/>
    <lineage>
        <taxon>Bacteria</taxon>
        <taxon>Pseudomonadati</taxon>
        <taxon>Pseudomonadota</taxon>
        <taxon>Betaproteobacteria</taxon>
        <taxon>Nitrosomonadales</taxon>
        <taxon>Gallionellaceae</taxon>
        <taxon>Candidatus Nitrotoga</taxon>
    </lineage>
</organism>
<name>A0A2X0R8T7_9PROT</name>
<sequence>MKRKFQRTDFIIKDLVVSVGGGSRGGTWLPGPDDETPPSPISPIASVLVNIGLIESVRATMKEALESGKGFESIAQAFVPGEADGNPAIRSAIQEIGSAIVASAAYSAMGSGSAGMPNPECGGTSMETIPTPLTPVVNVGREVHRVTELPRLKQQLAVAAKFIDKAVDAQAPNGAEVNVVRAQLEGALKSLG</sequence>
<evidence type="ECO:0000313" key="1">
    <source>
        <dbReference type="EMBL" id="SPS06512.1"/>
    </source>
</evidence>
<gene>
    <name evidence="1" type="ORF">NITFAB_2105</name>
</gene>
<dbReference type="AlphaFoldDB" id="A0A2X0R8T7"/>
<dbReference type="EMBL" id="LS423452">
    <property type="protein sequence ID" value="SPS06512.1"/>
    <property type="molecule type" value="Genomic_DNA"/>
</dbReference>
<reference evidence="1" key="1">
    <citation type="submission" date="2018-05" db="EMBL/GenBank/DDBJ databases">
        <authorList>
            <person name="Lanie J.A."/>
            <person name="Ng W.-L."/>
            <person name="Kazmierczak K.M."/>
            <person name="Andrzejewski T.M."/>
            <person name="Davidsen T.M."/>
            <person name="Wayne K.J."/>
            <person name="Tettelin H."/>
            <person name="Glass J.I."/>
            <person name="Rusch D."/>
            <person name="Podicherti R."/>
            <person name="Tsui H.-C.T."/>
            <person name="Winkler M.E."/>
        </authorList>
    </citation>
    <scope>NUCLEOTIDE SEQUENCE</scope>
    <source>
        <strain evidence="1">KNB</strain>
    </source>
</reference>
<accession>A0A2X0R8T7</accession>
<protein>
    <submittedName>
        <fullName evidence="1">Uncharacterized protein</fullName>
    </submittedName>
</protein>